<dbReference type="SUPFAM" id="SSF51621">
    <property type="entry name" value="Phosphoenolpyruvate/pyruvate domain"/>
    <property type="match status" value="1"/>
</dbReference>
<dbReference type="InterPro" id="IPR013785">
    <property type="entry name" value="Aldolase_TIM"/>
</dbReference>
<dbReference type="PIRSF" id="PIRSF034452">
    <property type="entry name" value="TIM-br_sig_trnsd"/>
    <property type="match status" value="1"/>
</dbReference>
<dbReference type="PANTHER" id="PTHR31862:SF1">
    <property type="entry name" value="UPF0261 DOMAIN PROTEIN (AFU_ORTHOLOGUE AFUA_1G10120)"/>
    <property type="match status" value="1"/>
</dbReference>
<protein>
    <submittedName>
        <fullName evidence="2">Predicted TIM-barrel enzyme</fullName>
    </submittedName>
</protein>
<sequence length="286" mass="30596">MSRRFKRNEVLTRLKAQIEAKKSLLVVGAGNGLVARCAEDAGADLIVVYNSGYFRLNGHPSMLGNLPIGNANEIMLELGAKSVIPVTRDVPVIGGVYGVDPTRDMGMLFEDMRRAGFSGVINFPTVGRIDGQYRLDLEAAGLGFGREVEMVRRARADDMLTMSYVYKPEDALQMVDAGCDVIVGHCGLTVGGDVGSTNAMALEKAFDMLNGIFDAVRRANSDVILLSHGGPLSNMADAELANLRTGAVGFVAASSIERIPIEQALKEACRGFKGIKVADSNTKLRA</sequence>
<dbReference type="Proteomes" id="UP000243904">
    <property type="component" value="Chromosome I"/>
</dbReference>
<organism evidence="2 3">
    <name type="scientific">Bradyrhizobium canariense</name>
    <dbReference type="NCBI Taxonomy" id="255045"/>
    <lineage>
        <taxon>Bacteria</taxon>
        <taxon>Pseudomonadati</taxon>
        <taxon>Pseudomonadota</taxon>
        <taxon>Alphaproteobacteria</taxon>
        <taxon>Hyphomicrobiales</taxon>
        <taxon>Nitrobacteraceae</taxon>
        <taxon>Bradyrhizobium</taxon>
    </lineage>
</organism>
<dbReference type="InterPro" id="IPR015813">
    <property type="entry name" value="Pyrv/PenolPyrv_kinase-like_dom"/>
</dbReference>
<evidence type="ECO:0000313" key="3">
    <source>
        <dbReference type="Proteomes" id="UP000243904"/>
    </source>
</evidence>
<evidence type="ECO:0000313" key="2">
    <source>
        <dbReference type="EMBL" id="SDT58036.1"/>
    </source>
</evidence>
<dbReference type="AlphaFoldDB" id="A0A1H2BJU5"/>
<gene>
    <name evidence="2" type="ORF">SAMN05444158_7217</name>
</gene>
<dbReference type="Pfam" id="PF09370">
    <property type="entry name" value="PEP_hydrolase"/>
    <property type="match status" value="1"/>
</dbReference>
<dbReference type="RefSeq" id="WP_146690705.1">
    <property type="nucleotide sequence ID" value="NZ_LT629750.1"/>
</dbReference>
<proteinExistence type="predicted"/>
<evidence type="ECO:0000259" key="1">
    <source>
        <dbReference type="Pfam" id="PF09370"/>
    </source>
</evidence>
<reference evidence="3" key="1">
    <citation type="submission" date="2016-10" db="EMBL/GenBank/DDBJ databases">
        <authorList>
            <person name="Varghese N."/>
            <person name="Submissions S."/>
        </authorList>
    </citation>
    <scope>NUCLEOTIDE SEQUENCE [LARGE SCALE GENOMIC DNA]</scope>
    <source>
        <strain evidence="3">GAS369</strain>
    </source>
</reference>
<accession>A0A1H2BJU5</accession>
<dbReference type="GO" id="GO:0003824">
    <property type="term" value="F:catalytic activity"/>
    <property type="evidence" value="ECO:0007669"/>
    <property type="project" value="InterPro"/>
</dbReference>
<dbReference type="EMBL" id="LT629750">
    <property type="protein sequence ID" value="SDT58036.1"/>
    <property type="molecule type" value="Genomic_DNA"/>
</dbReference>
<feature type="domain" description="TIM-barrel" evidence="1">
    <location>
        <begin position="9"/>
        <end position="274"/>
    </location>
</feature>
<dbReference type="InterPro" id="IPR009215">
    <property type="entry name" value="TIM-br_IGPS-like"/>
</dbReference>
<keyword evidence="3" id="KW-1185">Reference proteome</keyword>
<dbReference type="PANTHER" id="PTHR31862">
    <property type="entry name" value="UPF0261 DOMAIN PROTEIN (AFU_ORTHOLOGUE AFUA_1G10120)"/>
    <property type="match status" value="1"/>
</dbReference>
<dbReference type="Gene3D" id="3.20.20.70">
    <property type="entry name" value="Aldolase class I"/>
    <property type="match status" value="1"/>
</dbReference>
<dbReference type="InterPro" id="IPR051353">
    <property type="entry name" value="Tobamovirus_resist_UPF0261"/>
</dbReference>
<name>A0A1H2BJU5_9BRAD</name>